<dbReference type="Pfam" id="PF13426">
    <property type="entry name" value="PAS_9"/>
    <property type="match status" value="2"/>
</dbReference>
<feature type="domain" description="PAC" evidence="9">
    <location>
        <begin position="128"/>
        <end position="180"/>
    </location>
</feature>
<dbReference type="Pfam" id="PF02518">
    <property type="entry name" value="HATPase_c"/>
    <property type="match status" value="1"/>
</dbReference>
<dbReference type="NCBIfam" id="TIGR00229">
    <property type="entry name" value="sensory_box"/>
    <property type="match status" value="4"/>
</dbReference>
<dbReference type="InterPro" id="IPR003661">
    <property type="entry name" value="HisK_dim/P_dom"/>
</dbReference>
<dbReference type="SUPFAM" id="SSF47384">
    <property type="entry name" value="Homodimeric domain of signal transducing histidine kinase"/>
    <property type="match status" value="1"/>
</dbReference>
<dbReference type="InterPro" id="IPR005467">
    <property type="entry name" value="His_kinase_dom"/>
</dbReference>
<dbReference type="CDD" id="cd00082">
    <property type="entry name" value="HisKA"/>
    <property type="match status" value="1"/>
</dbReference>
<dbReference type="InterPro" id="IPR000700">
    <property type="entry name" value="PAS-assoc_C"/>
</dbReference>
<dbReference type="SMART" id="SM00388">
    <property type="entry name" value="HisKA"/>
    <property type="match status" value="1"/>
</dbReference>
<sequence length="798" mass="91435">MQSTAKIEILERALQREKAARKAAEEILEQKSAELYDTSEKLKSSKEQLEELLNRKTSELEGVFENIIDAYVVLELSGDVISMNRAAMELLGYDVEKEPINLLRLVKEEYREYSLEAFRELYYHGKFNNYKAVIVTKSGEEKIVQINASIIYNKQGKPIAAQGIARDITQDTQMKKLMEQQKQQLDIIFKNSPIGVSLSKPKTKGLIMVNTALCDMLGYSPEEFKKLNVQQLTHPDDEGESERCREKMFSGEIDTFTLEKRYLRKDREIVWAKTSVTAVRDDHGTIDYQVATIEDITEQKFASEELKESENRMSTLIMNLQTGILLEDEHRRIRLTNQRFCDIFGIPAPPEDLTGTDCSNAAESKHHFKNPEAFVSGIQKLLKERKTVLGEELELADGRIFERSYIPIFSEGIYRGHLWSYEDITIRRRYKENLKAQKEKYSNIIANMHLGLVEIDKKGTIAMVNNAFCDISGYTKEELVGSNAIKLLVQNDPEEFMENHKRKRNNGIADSYEVEVQDKNKNTRHWLVSGAPNIDVKGKMIGSIGIFLDITERKSLEKKQKELLKHLESQNEKLNDYAHVVSHDLKSPLRNISALLSWTREDFREKLGLESLANLDLMQAKVEKMDHLIESILNYSSIDNTNVSNEKVDLQPLVEDIISMIYVPEHIEVKIKKQLPVIEADNTRIQQLFQNLISNAVNYIDKEKGIVEIDVNEKANRYIFSIEDNGCGIPAEHHEKVFKIFSSASNDKKSSGIGLSIVKKILDLYEGNIWLESEPGKGTIFYFSLNKNMKNLQGGNKN</sequence>
<dbReference type="InterPro" id="IPR013656">
    <property type="entry name" value="PAS_4"/>
</dbReference>
<dbReference type="CDD" id="cd00130">
    <property type="entry name" value="PAS"/>
    <property type="match status" value="3"/>
</dbReference>
<evidence type="ECO:0000259" key="9">
    <source>
        <dbReference type="PROSITE" id="PS50113"/>
    </source>
</evidence>
<evidence type="ECO:0000259" key="7">
    <source>
        <dbReference type="PROSITE" id="PS50109"/>
    </source>
</evidence>
<comment type="catalytic activity">
    <reaction evidence="1">
        <text>ATP + protein L-histidine = ADP + protein N-phospho-L-histidine.</text>
        <dbReference type="EC" id="2.7.13.3"/>
    </reaction>
</comment>
<feature type="domain" description="PAC" evidence="9">
    <location>
        <begin position="256"/>
        <end position="308"/>
    </location>
</feature>
<dbReference type="CDD" id="cd00075">
    <property type="entry name" value="HATPase"/>
    <property type="match status" value="1"/>
</dbReference>
<dbReference type="InterPro" id="IPR003594">
    <property type="entry name" value="HATPase_dom"/>
</dbReference>
<dbReference type="EMBL" id="JAVRHQ010000017">
    <property type="protein sequence ID" value="MDT0643818.1"/>
    <property type="molecule type" value="Genomic_DNA"/>
</dbReference>
<dbReference type="Proteomes" id="UP001262889">
    <property type="component" value="Unassembled WGS sequence"/>
</dbReference>
<dbReference type="InterPro" id="IPR036890">
    <property type="entry name" value="HATPase_C_sf"/>
</dbReference>
<dbReference type="InterPro" id="IPR000014">
    <property type="entry name" value="PAS"/>
</dbReference>
<dbReference type="PANTHER" id="PTHR43304">
    <property type="entry name" value="PHYTOCHROME-LIKE PROTEIN CPH1"/>
    <property type="match status" value="1"/>
</dbReference>
<dbReference type="InterPro" id="IPR001610">
    <property type="entry name" value="PAC"/>
</dbReference>
<dbReference type="PRINTS" id="PR00344">
    <property type="entry name" value="BCTRLSENSOR"/>
</dbReference>
<dbReference type="Gene3D" id="3.30.450.20">
    <property type="entry name" value="PAS domain"/>
    <property type="match status" value="4"/>
</dbReference>
<dbReference type="InterPro" id="IPR013767">
    <property type="entry name" value="PAS_fold"/>
</dbReference>
<dbReference type="PROSITE" id="PS50109">
    <property type="entry name" value="HIS_KIN"/>
    <property type="match status" value="1"/>
</dbReference>
<evidence type="ECO:0000256" key="3">
    <source>
        <dbReference type="ARBA" id="ARBA00022553"/>
    </source>
</evidence>
<dbReference type="RefSeq" id="WP_311535438.1">
    <property type="nucleotide sequence ID" value="NZ_JAVRHQ010000017.1"/>
</dbReference>
<evidence type="ECO:0000256" key="1">
    <source>
        <dbReference type="ARBA" id="ARBA00000085"/>
    </source>
</evidence>
<dbReference type="InterPro" id="IPR035965">
    <property type="entry name" value="PAS-like_dom_sf"/>
</dbReference>
<dbReference type="InterPro" id="IPR004358">
    <property type="entry name" value="Sig_transdc_His_kin-like_C"/>
</dbReference>
<feature type="domain" description="PAS" evidence="8">
    <location>
        <begin position="56"/>
        <end position="97"/>
    </location>
</feature>
<keyword evidence="4" id="KW-0808">Transferase</keyword>
<keyword evidence="5" id="KW-0418">Kinase</keyword>
<gene>
    <name evidence="10" type="ORF">RM553_13335</name>
</gene>
<reference evidence="10 11" key="1">
    <citation type="submission" date="2023-09" db="EMBL/GenBank/DDBJ databases">
        <authorList>
            <person name="Rey-Velasco X."/>
        </authorList>
    </citation>
    <scope>NUCLEOTIDE SEQUENCE [LARGE SCALE GENOMIC DNA]</scope>
    <source>
        <strain evidence="10 11">F363</strain>
    </source>
</reference>
<dbReference type="SMART" id="SM00086">
    <property type="entry name" value="PAC"/>
    <property type="match status" value="3"/>
</dbReference>
<evidence type="ECO:0000259" key="8">
    <source>
        <dbReference type="PROSITE" id="PS50112"/>
    </source>
</evidence>
<dbReference type="Pfam" id="PF00989">
    <property type="entry name" value="PAS"/>
    <property type="match status" value="1"/>
</dbReference>
<dbReference type="SMART" id="SM00387">
    <property type="entry name" value="HATPase_c"/>
    <property type="match status" value="1"/>
</dbReference>
<dbReference type="Pfam" id="PF00512">
    <property type="entry name" value="HisKA"/>
    <property type="match status" value="1"/>
</dbReference>
<dbReference type="Gene3D" id="3.30.565.10">
    <property type="entry name" value="Histidine kinase-like ATPase, C-terminal domain"/>
    <property type="match status" value="1"/>
</dbReference>
<evidence type="ECO:0000256" key="6">
    <source>
        <dbReference type="SAM" id="Coils"/>
    </source>
</evidence>
<organism evidence="10 11">
    <name type="scientific">Autumnicola tepida</name>
    <dbReference type="NCBI Taxonomy" id="3075595"/>
    <lineage>
        <taxon>Bacteria</taxon>
        <taxon>Pseudomonadati</taxon>
        <taxon>Bacteroidota</taxon>
        <taxon>Flavobacteriia</taxon>
        <taxon>Flavobacteriales</taxon>
        <taxon>Flavobacteriaceae</taxon>
        <taxon>Autumnicola</taxon>
    </lineage>
</organism>
<evidence type="ECO:0000256" key="2">
    <source>
        <dbReference type="ARBA" id="ARBA00012438"/>
    </source>
</evidence>
<dbReference type="PROSITE" id="PS50113">
    <property type="entry name" value="PAC"/>
    <property type="match status" value="3"/>
</dbReference>
<evidence type="ECO:0000256" key="4">
    <source>
        <dbReference type="ARBA" id="ARBA00022679"/>
    </source>
</evidence>
<name>A0ABU3CBU4_9FLAO</name>
<proteinExistence type="predicted"/>
<dbReference type="Gene3D" id="1.10.287.130">
    <property type="match status" value="1"/>
</dbReference>
<keyword evidence="3" id="KW-0597">Phosphoprotein</keyword>
<dbReference type="InterPro" id="IPR052162">
    <property type="entry name" value="Sensor_kinase/Photoreceptor"/>
</dbReference>
<evidence type="ECO:0000313" key="11">
    <source>
        <dbReference type="Proteomes" id="UP001262889"/>
    </source>
</evidence>
<dbReference type="SUPFAM" id="SSF55785">
    <property type="entry name" value="PYP-like sensor domain (PAS domain)"/>
    <property type="match status" value="4"/>
</dbReference>
<evidence type="ECO:0000256" key="5">
    <source>
        <dbReference type="ARBA" id="ARBA00022777"/>
    </source>
</evidence>
<dbReference type="EC" id="2.7.13.3" evidence="2"/>
<feature type="domain" description="PAS" evidence="8">
    <location>
        <begin position="206"/>
        <end position="252"/>
    </location>
</feature>
<feature type="domain" description="Histidine kinase" evidence="7">
    <location>
        <begin position="580"/>
        <end position="789"/>
    </location>
</feature>
<protein>
    <recommendedName>
        <fullName evidence="2">histidine kinase</fullName>
        <ecNumber evidence="2">2.7.13.3</ecNumber>
    </recommendedName>
</protein>
<dbReference type="Pfam" id="PF08448">
    <property type="entry name" value="PAS_4"/>
    <property type="match status" value="1"/>
</dbReference>
<dbReference type="SMART" id="SM00091">
    <property type="entry name" value="PAS"/>
    <property type="match status" value="4"/>
</dbReference>
<dbReference type="SUPFAM" id="SSF55874">
    <property type="entry name" value="ATPase domain of HSP90 chaperone/DNA topoisomerase II/histidine kinase"/>
    <property type="match status" value="1"/>
</dbReference>
<feature type="domain" description="PAC" evidence="9">
    <location>
        <begin position="510"/>
        <end position="562"/>
    </location>
</feature>
<dbReference type="PANTHER" id="PTHR43304:SF1">
    <property type="entry name" value="PAC DOMAIN-CONTAINING PROTEIN"/>
    <property type="match status" value="1"/>
</dbReference>
<feature type="coiled-coil region" evidence="6">
    <location>
        <begin position="7"/>
        <end position="66"/>
    </location>
</feature>
<comment type="caution">
    <text evidence="10">The sequence shown here is derived from an EMBL/GenBank/DDBJ whole genome shotgun (WGS) entry which is preliminary data.</text>
</comment>
<evidence type="ECO:0000313" key="10">
    <source>
        <dbReference type="EMBL" id="MDT0643818.1"/>
    </source>
</evidence>
<accession>A0ABU3CBU4</accession>
<dbReference type="InterPro" id="IPR036097">
    <property type="entry name" value="HisK_dim/P_sf"/>
</dbReference>
<feature type="domain" description="PAS" evidence="8">
    <location>
        <begin position="437"/>
        <end position="507"/>
    </location>
</feature>
<keyword evidence="11" id="KW-1185">Reference proteome</keyword>
<dbReference type="PROSITE" id="PS50112">
    <property type="entry name" value="PAS"/>
    <property type="match status" value="3"/>
</dbReference>
<keyword evidence="6" id="KW-0175">Coiled coil</keyword>